<dbReference type="SUPFAM" id="SSF53098">
    <property type="entry name" value="Ribonuclease H-like"/>
    <property type="match status" value="1"/>
</dbReference>
<reference evidence="3" key="1">
    <citation type="submission" date="2023-07" db="EMBL/GenBank/DDBJ databases">
        <title>Molecular identification of indigenous halophilic bacteria isolated from red sea cost, biodegradation of synthetic dyes and assessment of degraded metabolite toxicity.</title>
        <authorList>
            <person name="Chaieb K."/>
            <person name="Altayb H.N."/>
        </authorList>
    </citation>
    <scope>NUCLEOTIDE SEQUENCE [LARGE SCALE GENOMIC DNA]</scope>
    <source>
        <strain evidence="3">K20</strain>
    </source>
</reference>
<feature type="domain" description="Tc1-like transposase DDE" evidence="1">
    <location>
        <begin position="3"/>
        <end position="138"/>
    </location>
</feature>
<dbReference type="Pfam" id="PF13358">
    <property type="entry name" value="DDE_3"/>
    <property type="match status" value="1"/>
</dbReference>
<accession>A0ABS7YK63</accession>
<name>A0ABS7YK63_9VIBR</name>
<dbReference type="InterPro" id="IPR047655">
    <property type="entry name" value="Transpos_IS630-like"/>
</dbReference>
<keyword evidence="3" id="KW-1185">Reference proteome</keyword>
<dbReference type="InterPro" id="IPR038717">
    <property type="entry name" value="Tc1-like_DDE_dom"/>
</dbReference>
<dbReference type="InterPro" id="IPR012337">
    <property type="entry name" value="RNaseH-like_sf"/>
</dbReference>
<dbReference type="InterPro" id="IPR036397">
    <property type="entry name" value="RNaseH_sf"/>
</dbReference>
<dbReference type="NCBIfam" id="NF033545">
    <property type="entry name" value="transpos_IS630"/>
    <property type="match status" value="1"/>
</dbReference>
<protein>
    <submittedName>
        <fullName evidence="2">IS630 family transposase</fullName>
    </submittedName>
</protein>
<evidence type="ECO:0000259" key="1">
    <source>
        <dbReference type="Pfam" id="PF13358"/>
    </source>
</evidence>
<evidence type="ECO:0000313" key="3">
    <source>
        <dbReference type="Proteomes" id="UP001199044"/>
    </source>
</evidence>
<evidence type="ECO:0000313" key="2">
    <source>
        <dbReference type="EMBL" id="MCA2015276.1"/>
    </source>
</evidence>
<dbReference type="PANTHER" id="PTHR46564">
    <property type="entry name" value="TRANSPOSASE"/>
    <property type="match status" value="1"/>
</dbReference>
<comment type="caution">
    <text evidence="2">The sequence shown here is derived from an EMBL/GenBank/DDBJ whole genome shotgun (WGS) entry which is preliminary data.</text>
</comment>
<dbReference type="Gene3D" id="3.30.420.10">
    <property type="entry name" value="Ribonuclease H-like superfamily/Ribonuclease H"/>
    <property type="match status" value="1"/>
</dbReference>
<dbReference type="Proteomes" id="UP001199044">
    <property type="component" value="Unassembled WGS sequence"/>
</dbReference>
<sequence>VHPTQSTKLSYGWIRKGQDKVIETTGSRTRLNIIGALPLQNIVATVTEMYDTINSESIVRFFWKLKKEHYPLEQKVHLVLDGAAYHQSELVKNAAKVLNIELHYLPPYSPNLNPIERLWKVMNEHVRNNIYFPSKSAFTSAIKEFFDATLPKVADSLVSRITDNFQILKPASSS</sequence>
<dbReference type="PANTHER" id="PTHR46564:SF1">
    <property type="entry name" value="TRANSPOSASE"/>
    <property type="match status" value="1"/>
</dbReference>
<dbReference type="RefSeq" id="WP_225249681.1">
    <property type="nucleotide sequence ID" value="NZ_JAIWIU010000023.1"/>
</dbReference>
<dbReference type="EMBL" id="JAIWIU010000023">
    <property type="protein sequence ID" value="MCA2015276.1"/>
    <property type="molecule type" value="Genomic_DNA"/>
</dbReference>
<gene>
    <name evidence="2" type="ORF">LDJ79_04080</name>
</gene>
<feature type="non-terminal residue" evidence="2">
    <location>
        <position position="1"/>
    </location>
</feature>
<organism evidence="2 3">
    <name type="scientific">Vibrio tritonius</name>
    <dbReference type="NCBI Taxonomy" id="1435069"/>
    <lineage>
        <taxon>Bacteria</taxon>
        <taxon>Pseudomonadati</taxon>
        <taxon>Pseudomonadota</taxon>
        <taxon>Gammaproteobacteria</taxon>
        <taxon>Vibrionales</taxon>
        <taxon>Vibrionaceae</taxon>
        <taxon>Vibrio</taxon>
    </lineage>
</organism>
<proteinExistence type="predicted"/>